<protein>
    <recommendedName>
        <fullName evidence="2">4Fe-4S ferredoxin-type domain-containing protein</fullName>
    </recommendedName>
</protein>
<evidence type="ECO:0000313" key="1">
    <source>
        <dbReference type="EMBL" id="KKO11102.1"/>
    </source>
</evidence>
<comment type="caution">
    <text evidence="1">The sequence shown here is derived from an EMBL/GenBank/DDBJ whole genome shotgun (WGS) entry which is preliminary data.</text>
</comment>
<accession>A0A0F9YFY2</accession>
<organism evidence="1">
    <name type="scientific">marine sediment metagenome</name>
    <dbReference type="NCBI Taxonomy" id="412755"/>
    <lineage>
        <taxon>unclassified sequences</taxon>
        <taxon>metagenomes</taxon>
        <taxon>ecological metagenomes</taxon>
    </lineage>
</organism>
<gene>
    <name evidence="1" type="ORF">LCGC14_0015780</name>
</gene>
<reference evidence="1" key="1">
    <citation type="journal article" date="2015" name="Nature">
        <title>Complex archaea that bridge the gap between prokaryotes and eukaryotes.</title>
        <authorList>
            <person name="Spang A."/>
            <person name="Saw J.H."/>
            <person name="Jorgensen S.L."/>
            <person name="Zaremba-Niedzwiedzka K."/>
            <person name="Martijn J."/>
            <person name="Lind A.E."/>
            <person name="van Eijk R."/>
            <person name="Schleper C."/>
            <person name="Guy L."/>
            <person name="Ettema T.J."/>
        </authorList>
    </citation>
    <scope>NUCLEOTIDE SEQUENCE</scope>
</reference>
<dbReference type="EMBL" id="LAZR01000003">
    <property type="protein sequence ID" value="KKO11102.1"/>
    <property type="molecule type" value="Genomic_DNA"/>
</dbReference>
<sequence length="221" mass="25190">MNISDIQAAFDEANEHGIPYDIGIIKTTDLSPVWSEYDKKYSGVPPEKVKSVIVYTILTTVAADYYFRENLTPRIIHVLNGKFGNHFGYDDYQVNRKQLAVLAGLGKICKQSLVFTNKFGLNAKIDAIFSDLEFDEYAVYDGQRYREECSSCPAPCICQCPVECKMDYRLEDVSACDKYITPNWDTPERMCRACVQECVASERMLEDFPGEARKRLGRPDL</sequence>
<dbReference type="AlphaFoldDB" id="A0A0F9YFY2"/>
<name>A0A0F9YFY2_9ZZZZ</name>
<proteinExistence type="predicted"/>
<evidence type="ECO:0008006" key="2">
    <source>
        <dbReference type="Google" id="ProtNLM"/>
    </source>
</evidence>